<dbReference type="InterPro" id="IPR045128">
    <property type="entry name" value="PI31-like"/>
</dbReference>
<reference evidence="6 7" key="1">
    <citation type="submission" date="2019-03" db="EMBL/GenBank/DDBJ databases">
        <authorList>
            <person name="Gaulin E."/>
            <person name="Dumas B."/>
        </authorList>
    </citation>
    <scope>NUCLEOTIDE SEQUENCE [LARGE SCALE GENOMIC DNA]</scope>
    <source>
        <strain evidence="6">CBS 568.67</strain>
    </source>
</reference>
<feature type="domain" description="PI31 proteasome regulator N-terminal" evidence="4">
    <location>
        <begin position="69"/>
        <end position="166"/>
    </location>
</feature>
<dbReference type="GO" id="GO:0000502">
    <property type="term" value="C:proteasome complex"/>
    <property type="evidence" value="ECO:0007669"/>
    <property type="project" value="UniProtKB-KW"/>
</dbReference>
<dbReference type="GO" id="GO:0004866">
    <property type="term" value="F:endopeptidase inhibitor activity"/>
    <property type="evidence" value="ECO:0007669"/>
    <property type="project" value="InterPro"/>
</dbReference>
<dbReference type="GO" id="GO:0043161">
    <property type="term" value="P:proteasome-mediated ubiquitin-dependent protein catabolic process"/>
    <property type="evidence" value="ECO:0007669"/>
    <property type="project" value="InterPro"/>
</dbReference>
<feature type="region of interest" description="Disordered" evidence="3">
    <location>
        <begin position="289"/>
        <end position="329"/>
    </location>
</feature>
<dbReference type="PANTHER" id="PTHR13266:SF1">
    <property type="entry name" value="PROTEASOME INHIBITOR PI31 SUBUNIT"/>
    <property type="match status" value="1"/>
</dbReference>
<evidence type="ECO:0000256" key="2">
    <source>
        <dbReference type="ARBA" id="ARBA00022942"/>
    </source>
</evidence>
<sequence length="329" mass="35536">MDQVTRTHDERAQLQAQIDGFPEGLVKTHMLKALADLDAIIAQAESASTGAPVAHDPLVLRMKSNAIMVKKHQDALVAIVHFMMQEAGFVVVGNGSNTNTLFLPRQWDKDSDQGTFIFVYTHPLRPAVRFTLKALFIGRTLAIHIAGDDDQVHSIAFKTSTFVREPDEASSTLAADVLQESGLLRLQWNTFVDAFRPTAPLAAPSPLVVPEPPRGDDFLRADRPPAPMGIPSVGRGDVFPDFAGRNHFPGTEVGPDHPLFAGRFGQGSPFPSGPVPGARFDPYGPVGPIRPGGGFQPFPGRLPRGQPPPFGGPDPDHLPMPGHMDDMFS</sequence>
<evidence type="ECO:0000259" key="4">
    <source>
        <dbReference type="Pfam" id="PF11566"/>
    </source>
</evidence>
<dbReference type="OrthoDB" id="68090at2759"/>
<evidence type="ECO:0000313" key="5">
    <source>
        <dbReference type="EMBL" id="KAF0690285.1"/>
    </source>
</evidence>
<dbReference type="InterPro" id="IPR021625">
    <property type="entry name" value="PI31_Prot_N"/>
</dbReference>
<dbReference type="Pfam" id="PF11566">
    <property type="entry name" value="PI31_Prot_N"/>
    <property type="match status" value="1"/>
</dbReference>
<dbReference type="GO" id="GO:0070628">
    <property type="term" value="F:proteasome binding"/>
    <property type="evidence" value="ECO:0007669"/>
    <property type="project" value="InterPro"/>
</dbReference>
<comment type="similarity">
    <text evidence="1">Belongs to the proteasome inhibitor PI31 family.</text>
</comment>
<evidence type="ECO:0000256" key="3">
    <source>
        <dbReference type="SAM" id="MobiDB-lite"/>
    </source>
</evidence>
<accession>A0A485LDH0</accession>
<dbReference type="EMBL" id="CAADRA010006404">
    <property type="protein sequence ID" value="VFT95047.1"/>
    <property type="molecule type" value="Genomic_DNA"/>
</dbReference>
<evidence type="ECO:0000256" key="1">
    <source>
        <dbReference type="ARBA" id="ARBA00006405"/>
    </source>
</evidence>
<proteinExistence type="inferred from homology"/>
<dbReference type="Proteomes" id="UP000332933">
    <property type="component" value="Unassembled WGS sequence"/>
</dbReference>
<dbReference type="PANTHER" id="PTHR13266">
    <property type="entry name" value="PROTEASOME INHIBITOR"/>
    <property type="match status" value="1"/>
</dbReference>
<evidence type="ECO:0000313" key="6">
    <source>
        <dbReference type="EMBL" id="VFT95047.1"/>
    </source>
</evidence>
<dbReference type="EMBL" id="VJMH01006383">
    <property type="protein sequence ID" value="KAF0690285.1"/>
    <property type="molecule type" value="Genomic_DNA"/>
</dbReference>
<dbReference type="AlphaFoldDB" id="A0A485LDH0"/>
<evidence type="ECO:0000313" key="7">
    <source>
        <dbReference type="Proteomes" id="UP000332933"/>
    </source>
</evidence>
<keyword evidence="7" id="KW-1185">Reference proteome</keyword>
<dbReference type="Gene3D" id="3.40.1000.30">
    <property type="match status" value="1"/>
</dbReference>
<gene>
    <name evidence="6" type="primary">Aste57867_18311</name>
    <name evidence="5" type="ORF">As57867_018249</name>
    <name evidence="6" type="ORF">ASTE57867_18311</name>
</gene>
<organism evidence="6 7">
    <name type="scientific">Aphanomyces stellatus</name>
    <dbReference type="NCBI Taxonomy" id="120398"/>
    <lineage>
        <taxon>Eukaryota</taxon>
        <taxon>Sar</taxon>
        <taxon>Stramenopiles</taxon>
        <taxon>Oomycota</taxon>
        <taxon>Saprolegniomycetes</taxon>
        <taxon>Saprolegniales</taxon>
        <taxon>Verrucalvaceae</taxon>
        <taxon>Aphanomyces</taxon>
    </lineage>
</organism>
<protein>
    <submittedName>
        <fullName evidence="6">Aste57867_18311 protein</fullName>
    </submittedName>
</protein>
<keyword evidence="2" id="KW-0647">Proteasome</keyword>
<reference evidence="5" key="2">
    <citation type="submission" date="2019-06" db="EMBL/GenBank/DDBJ databases">
        <title>Genomics analysis of Aphanomyces spp. identifies a new class of oomycete effector associated with host adaptation.</title>
        <authorList>
            <person name="Gaulin E."/>
        </authorList>
    </citation>
    <scope>NUCLEOTIDE SEQUENCE</scope>
    <source>
        <strain evidence="5">CBS 578.67</strain>
    </source>
</reference>
<name>A0A485LDH0_9STRA</name>